<evidence type="ECO:0000313" key="11">
    <source>
        <dbReference type="EMBL" id="MCE3050614.1"/>
    </source>
</evidence>
<keyword evidence="6" id="KW-0804">Transcription</keyword>
<dbReference type="Proteomes" id="UP000823775">
    <property type="component" value="Unassembled WGS sequence"/>
</dbReference>
<comment type="subcellular location">
    <subcellularLocation>
        <location evidence="1">Nucleus</location>
    </subcellularLocation>
</comment>
<evidence type="ECO:0000256" key="1">
    <source>
        <dbReference type="ARBA" id="ARBA00004123"/>
    </source>
</evidence>
<sequence>MENDPNSSNSEKYQITWSSNELQGISHVNKCYRCSFCKRGFSNAQALGGHMNIHRKDRAKLREISIENSDVIKKSVSSSPDHIPEPSSDELLQQEVSSDDMSSPSKRPCVSPDEDHHHHHHPISKEKDENHELIIEGDLLQLPLFVDSPSKEGNKGMQLSVENSELDLELRLGPEPPESSVKP</sequence>
<comment type="caution">
    <text evidence="11">The sequence shown here is derived from an EMBL/GenBank/DDBJ whole genome shotgun (WGS) entry which is preliminary data.</text>
</comment>
<dbReference type="InterPro" id="IPR052426">
    <property type="entry name" value="Plant_dev_regulator"/>
</dbReference>
<dbReference type="Gene3D" id="3.30.160.60">
    <property type="entry name" value="Classic Zinc Finger"/>
    <property type="match status" value="1"/>
</dbReference>
<keyword evidence="7" id="KW-0539">Nucleus</keyword>
<dbReference type="PANTHER" id="PTHR45801">
    <property type="entry name" value="OS07G0101800 PROTEIN"/>
    <property type="match status" value="1"/>
</dbReference>
<accession>A0ABS8WN82</accession>
<evidence type="ECO:0000256" key="8">
    <source>
        <dbReference type="PROSITE-ProRule" id="PRU00042"/>
    </source>
</evidence>
<dbReference type="PROSITE" id="PS50157">
    <property type="entry name" value="ZINC_FINGER_C2H2_2"/>
    <property type="match status" value="1"/>
</dbReference>
<evidence type="ECO:0000256" key="7">
    <source>
        <dbReference type="ARBA" id="ARBA00023242"/>
    </source>
</evidence>
<dbReference type="SUPFAM" id="SSF57667">
    <property type="entry name" value="beta-beta-alpha zinc fingers"/>
    <property type="match status" value="1"/>
</dbReference>
<evidence type="ECO:0000259" key="10">
    <source>
        <dbReference type="PROSITE" id="PS50157"/>
    </source>
</evidence>
<evidence type="ECO:0000313" key="12">
    <source>
        <dbReference type="Proteomes" id="UP000823775"/>
    </source>
</evidence>
<keyword evidence="3 8" id="KW-0863">Zinc-finger</keyword>
<organism evidence="11 12">
    <name type="scientific">Datura stramonium</name>
    <name type="common">Jimsonweed</name>
    <name type="synonym">Common thornapple</name>
    <dbReference type="NCBI Taxonomy" id="4076"/>
    <lineage>
        <taxon>Eukaryota</taxon>
        <taxon>Viridiplantae</taxon>
        <taxon>Streptophyta</taxon>
        <taxon>Embryophyta</taxon>
        <taxon>Tracheophyta</taxon>
        <taxon>Spermatophyta</taxon>
        <taxon>Magnoliopsida</taxon>
        <taxon>eudicotyledons</taxon>
        <taxon>Gunneridae</taxon>
        <taxon>Pentapetalae</taxon>
        <taxon>asterids</taxon>
        <taxon>lamiids</taxon>
        <taxon>Solanales</taxon>
        <taxon>Solanaceae</taxon>
        <taxon>Solanoideae</taxon>
        <taxon>Datureae</taxon>
        <taxon>Datura</taxon>
    </lineage>
</organism>
<dbReference type="PANTHER" id="PTHR45801:SF111">
    <property type="entry name" value="C2H2 AND C2HC ZINC FINGERS SUPERFAMILY PROTEIN"/>
    <property type="match status" value="1"/>
</dbReference>
<keyword evidence="4" id="KW-0862">Zinc</keyword>
<keyword evidence="12" id="KW-1185">Reference proteome</keyword>
<evidence type="ECO:0000256" key="4">
    <source>
        <dbReference type="ARBA" id="ARBA00022833"/>
    </source>
</evidence>
<dbReference type="InterPro" id="IPR013087">
    <property type="entry name" value="Znf_C2H2_type"/>
</dbReference>
<protein>
    <recommendedName>
        <fullName evidence="10">C2H2-type domain-containing protein</fullName>
    </recommendedName>
</protein>
<evidence type="ECO:0000256" key="9">
    <source>
        <dbReference type="SAM" id="MobiDB-lite"/>
    </source>
</evidence>
<evidence type="ECO:0000256" key="3">
    <source>
        <dbReference type="ARBA" id="ARBA00022771"/>
    </source>
</evidence>
<reference evidence="11 12" key="1">
    <citation type="journal article" date="2021" name="BMC Genomics">
        <title>Datura genome reveals duplications of psychoactive alkaloid biosynthetic genes and high mutation rate following tissue culture.</title>
        <authorList>
            <person name="Rajewski A."/>
            <person name="Carter-House D."/>
            <person name="Stajich J."/>
            <person name="Litt A."/>
        </authorList>
    </citation>
    <scope>NUCLEOTIDE SEQUENCE [LARGE SCALE GENOMIC DNA]</scope>
    <source>
        <strain evidence="11">AR-01</strain>
    </source>
</reference>
<keyword evidence="5" id="KW-0805">Transcription regulation</keyword>
<keyword evidence="2" id="KW-0479">Metal-binding</keyword>
<gene>
    <name evidence="11" type="ORF">HAX54_047671</name>
</gene>
<feature type="domain" description="C2H2-type" evidence="10">
    <location>
        <begin position="32"/>
        <end position="59"/>
    </location>
</feature>
<evidence type="ECO:0000256" key="5">
    <source>
        <dbReference type="ARBA" id="ARBA00023015"/>
    </source>
</evidence>
<name>A0ABS8WN82_DATST</name>
<dbReference type="InterPro" id="IPR036236">
    <property type="entry name" value="Znf_C2H2_sf"/>
</dbReference>
<dbReference type="PROSITE" id="PS00028">
    <property type="entry name" value="ZINC_FINGER_C2H2_1"/>
    <property type="match status" value="1"/>
</dbReference>
<feature type="region of interest" description="Disordered" evidence="9">
    <location>
        <begin position="146"/>
        <end position="183"/>
    </location>
</feature>
<dbReference type="SMART" id="SM00355">
    <property type="entry name" value="ZnF_C2H2"/>
    <property type="match status" value="1"/>
</dbReference>
<proteinExistence type="predicted"/>
<feature type="region of interest" description="Disordered" evidence="9">
    <location>
        <begin position="72"/>
        <end position="130"/>
    </location>
</feature>
<feature type="compositionally biased region" description="Polar residues" evidence="9">
    <location>
        <begin position="90"/>
        <end position="105"/>
    </location>
</feature>
<evidence type="ECO:0000256" key="2">
    <source>
        <dbReference type="ARBA" id="ARBA00022723"/>
    </source>
</evidence>
<dbReference type="EMBL" id="JACEIK010007747">
    <property type="protein sequence ID" value="MCE3050614.1"/>
    <property type="molecule type" value="Genomic_DNA"/>
</dbReference>
<evidence type="ECO:0000256" key="6">
    <source>
        <dbReference type="ARBA" id="ARBA00023163"/>
    </source>
</evidence>